<organism evidence="1 2">
    <name type="scientific">Armillaria tabescens</name>
    <name type="common">Ringless honey mushroom</name>
    <name type="synonym">Agaricus tabescens</name>
    <dbReference type="NCBI Taxonomy" id="1929756"/>
    <lineage>
        <taxon>Eukaryota</taxon>
        <taxon>Fungi</taxon>
        <taxon>Dikarya</taxon>
        <taxon>Basidiomycota</taxon>
        <taxon>Agaricomycotina</taxon>
        <taxon>Agaricomycetes</taxon>
        <taxon>Agaricomycetidae</taxon>
        <taxon>Agaricales</taxon>
        <taxon>Marasmiineae</taxon>
        <taxon>Physalacriaceae</taxon>
        <taxon>Desarmillaria</taxon>
    </lineage>
</organism>
<proteinExistence type="predicted"/>
<evidence type="ECO:0000313" key="1">
    <source>
        <dbReference type="EMBL" id="KAK0466984.1"/>
    </source>
</evidence>
<comment type="caution">
    <text evidence="1">The sequence shown here is derived from an EMBL/GenBank/DDBJ whole genome shotgun (WGS) entry which is preliminary data.</text>
</comment>
<dbReference type="EMBL" id="JAUEPS010000003">
    <property type="protein sequence ID" value="KAK0466984.1"/>
    <property type="molecule type" value="Genomic_DNA"/>
</dbReference>
<sequence>LLRTAKSGNDWGPSELHAYNIRVEFQDAIAFFGVNPLPHPAVADEVLHNLAATDMVDDNNYKLLRYMDFAMDPVPAQESAVDGFVVFLLSLLGYVPREKMARARTDIPLLICGESRHATTDVCIVYADDNLLLVQEDKRHKEPKDPEPQLIAEAIAAFQSNNARRTHVLGQNPIPVETIPGITLKGSSPIFYKIPITTELAESVALGLYPAAPTIVYAHLPKLPRPARRLSEGMRPLDIAIILSCYEAFKIFIN</sequence>
<reference evidence="1" key="1">
    <citation type="submission" date="2023-06" db="EMBL/GenBank/DDBJ databases">
        <authorList>
            <consortium name="Lawrence Berkeley National Laboratory"/>
            <person name="Ahrendt S."/>
            <person name="Sahu N."/>
            <person name="Indic B."/>
            <person name="Wong-Bajracharya J."/>
            <person name="Merenyi Z."/>
            <person name="Ke H.-M."/>
            <person name="Monk M."/>
            <person name="Kocsube S."/>
            <person name="Drula E."/>
            <person name="Lipzen A."/>
            <person name="Balint B."/>
            <person name="Henrissat B."/>
            <person name="Andreopoulos B."/>
            <person name="Martin F.M."/>
            <person name="Harder C.B."/>
            <person name="Rigling D."/>
            <person name="Ford K.L."/>
            <person name="Foster G.D."/>
            <person name="Pangilinan J."/>
            <person name="Papanicolaou A."/>
            <person name="Barry K."/>
            <person name="LaButti K."/>
            <person name="Viragh M."/>
            <person name="Koriabine M."/>
            <person name="Yan M."/>
            <person name="Riley R."/>
            <person name="Champramary S."/>
            <person name="Plett K.L."/>
            <person name="Tsai I.J."/>
            <person name="Slot J."/>
            <person name="Sipos G."/>
            <person name="Plett J."/>
            <person name="Nagy L.G."/>
            <person name="Grigoriev I.V."/>
        </authorList>
    </citation>
    <scope>NUCLEOTIDE SEQUENCE</scope>
    <source>
        <strain evidence="1">CCBAS 213</strain>
    </source>
</reference>
<dbReference type="GeneID" id="85350567"/>
<protein>
    <submittedName>
        <fullName evidence="1">Uncharacterized protein</fullName>
    </submittedName>
</protein>
<dbReference type="RefSeq" id="XP_060337576.1">
    <property type="nucleotide sequence ID" value="XM_060467019.1"/>
</dbReference>
<keyword evidence="2" id="KW-1185">Reference proteome</keyword>
<name>A0AA39NK24_ARMTA</name>
<feature type="non-terminal residue" evidence="1">
    <location>
        <position position="254"/>
    </location>
</feature>
<evidence type="ECO:0000313" key="2">
    <source>
        <dbReference type="Proteomes" id="UP001175211"/>
    </source>
</evidence>
<gene>
    <name evidence="1" type="ORF">EV420DRAFT_1260734</name>
</gene>
<dbReference type="Proteomes" id="UP001175211">
    <property type="component" value="Unassembled WGS sequence"/>
</dbReference>
<dbReference type="AlphaFoldDB" id="A0AA39NK24"/>
<accession>A0AA39NK24</accession>